<evidence type="ECO:0000313" key="6">
    <source>
        <dbReference type="Proteomes" id="UP000799764"/>
    </source>
</evidence>
<dbReference type="GO" id="GO:0004499">
    <property type="term" value="F:N,N-dimethylaniline monooxygenase activity"/>
    <property type="evidence" value="ECO:0007669"/>
    <property type="project" value="InterPro"/>
</dbReference>
<dbReference type="Proteomes" id="UP000799764">
    <property type="component" value="Unassembled WGS sequence"/>
</dbReference>
<protein>
    <submittedName>
        <fullName evidence="5">Monooxygenase</fullName>
    </submittedName>
</protein>
<evidence type="ECO:0000256" key="3">
    <source>
        <dbReference type="ARBA" id="ARBA00022827"/>
    </source>
</evidence>
<evidence type="ECO:0000256" key="2">
    <source>
        <dbReference type="ARBA" id="ARBA00022630"/>
    </source>
</evidence>
<dbReference type="InterPro" id="IPR020946">
    <property type="entry name" value="Flavin_mOase-like"/>
</dbReference>
<dbReference type="SUPFAM" id="SSF51905">
    <property type="entry name" value="FAD/NAD(P)-binding domain"/>
    <property type="match status" value="2"/>
</dbReference>
<keyword evidence="5" id="KW-0503">Monooxygenase</keyword>
<dbReference type="OrthoDB" id="74360at2759"/>
<sequence length="579" mass="65382">MEHDKIWTKEAMDSGQGYTDTSVVIVGAGIGGICVAIDLITRNHCRDFVILEQSSGIGGTWHDNTYPGCAVDLQAVVYSYSFAPNSHWTRDFPGQKEILSYLTRVAQEYRLYEHIRFCSAAEEATWDDELKKWKTTVRVAKGSKEAESSSSYILSSDFFVSAVGQLSQPSYPEIHGRDGFLGKTMHSARWDWTYDLKDKKIAVIGSGCSAVQIVPELAKVANKVSVFQRTPHWMVPRGDVDIPEWKKALYRHFPSAQRYWRKYYITANEGDFSSNNFSETEENAQLKQVALNMMREQLPDRPDLWEKLTPEYPLGCKRLVVSDFFYPALGLPNVELEARRIHDFTPQTIRVVGTDGHSEEVEPQFDLVVYATGFRANDFLHPMKIYGRNGRALHEVWKESAEAYLGICADDMPNFGIVLGPNTGLLHNSFILMIEAQSRYISGLIKPVLESRHLGGTLSLRPRTEIIKAYNLRLQSLLKGFSVSDTRCTNWYKTSSGKVTNLWPGLVLEYQQLVEQVNYEDYEAEGSLKRIVQDRTSHKVGRVVEEAGVLQKLSFTALIVLSISAVVGGSVAHRIITRL</sequence>
<comment type="caution">
    <text evidence="5">The sequence shown here is derived from an EMBL/GenBank/DDBJ whole genome shotgun (WGS) entry which is preliminary data.</text>
</comment>
<comment type="similarity">
    <text evidence="1">Belongs to the FAD-binding monooxygenase family.</text>
</comment>
<organism evidence="5 6">
    <name type="scientific">Karstenula rhodostoma CBS 690.94</name>
    <dbReference type="NCBI Taxonomy" id="1392251"/>
    <lineage>
        <taxon>Eukaryota</taxon>
        <taxon>Fungi</taxon>
        <taxon>Dikarya</taxon>
        <taxon>Ascomycota</taxon>
        <taxon>Pezizomycotina</taxon>
        <taxon>Dothideomycetes</taxon>
        <taxon>Pleosporomycetidae</taxon>
        <taxon>Pleosporales</taxon>
        <taxon>Massarineae</taxon>
        <taxon>Didymosphaeriaceae</taxon>
        <taxon>Karstenula</taxon>
    </lineage>
</organism>
<name>A0A9P4UAH1_9PLEO</name>
<evidence type="ECO:0000256" key="4">
    <source>
        <dbReference type="ARBA" id="ARBA00023002"/>
    </source>
</evidence>
<dbReference type="AlphaFoldDB" id="A0A9P4UAH1"/>
<dbReference type="InterPro" id="IPR051209">
    <property type="entry name" value="FAD-bind_Monooxygenase_sf"/>
</dbReference>
<dbReference type="PRINTS" id="PR00411">
    <property type="entry name" value="PNDRDTASEI"/>
</dbReference>
<accession>A0A9P4UAH1</accession>
<dbReference type="GO" id="GO:0050660">
    <property type="term" value="F:flavin adenine dinucleotide binding"/>
    <property type="evidence" value="ECO:0007669"/>
    <property type="project" value="InterPro"/>
</dbReference>
<dbReference type="Pfam" id="PF00743">
    <property type="entry name" value="FMO-like"/>
    <property type="match status" value="1"/>
</dbReference>
<keyword evidence="4" id="KW-0560">Oxidoreductase</keyword>
<dbReference type="PANTHER" id="PTHR42877">
    <property type="entry name" value="L-ORNITHINE N(5)-MONOOXYGENASE-RELATED"/>
    <property type="match status" value="1"/>
</dbReference>
<dbReference type="PANTHER" id="PTHR42877:SF4">
    <property type="entry name" value="FAD_NAD(P)-BINDING DOMAIN-CONTAINING PROTEIN-RELATED"/>
    <property type="match status" value="1"/>
</dbReference>
<dbReference type="InterPro" id="IPR036188">
    <property type="entry name" value="FAD/NAD-bd_sf"/>
</dbReference>
<keyword evidence="6" id="KW-1185">Reference proteome</keyword>
<reference evidence="5" key="1">
    <citation type="journal article" date="2020" name="Stud. Mycol.">
        <title>101 Dothideomycetes genomes: a test case for predicting lifestyles and emergence of pathogens.</title>
        <authorList>
            <person name="Haridas S."/>
            <person name="Albert R."/>
            <person name="Binder M."/>
            <person name="Bloem J."/>
            <person name="Labutti K."/>
            <person name="Salamov A."/>
            <person name="Andreopoulos B."/>
            <person name="Baker S."/>
            <person name="Barry K."/>
            <person name="Bills G."/>
            <person name="Bluhm B."/>
            <person name="Cannon C."/>
            <person name="Castanera R."/>
            <person name="Culley D."/>
            <person name="Daum C."/>
            <person name="Ezra D."/>
            <person name="Gonzalez J."/>
            <person name="Henrissat B."/>
            <person name="Kuo A."/>
            <person name="Liang C."/>
            <person name="Lipzen A."/>
            <person name="Lutzoni F."/>
            <person name="Magnuson J."/>
            <person name="Mondo S."/>
            <person name="Nolan M."/>
            <person name="Ohm R."/>
            <person name="Pangilinan J."/>
            <person name="Park H.-J."/>
            <person name="Ramirez L."/>
            <person name="Alfaro M."/>
            <person name="Sun H."/>
            <person name="Tritt A."/>
            <person name="Yoshinaga Y."/>
            <person name="Zwiers L.-H."/>
            <person name="Turgeon B."/>
            <person name="Goodwin S."/>
            <person name="Spatafora J."/>
            <person name="Crous P."/>
            <person name="Grigoriev I."/>
        </authorList>
    </citation>
    <scope>NUCLEOTIDE SEQUENCE</scope>
    <source>
        <strain evidence="5">CBS 690.94</strain>
    </source>
</reference>
<keyword evidence="2" id="KW-0285">Flavoprotein</keyword>
<evidence type="ECO:0000256" key="1">
    <source>
        <dbReference type="ARBA" id="ARBA00010139"/>
    </source>
</evidence>
<keyword evidence="3" id="KW-0274">FAD</keyword>
<dbReference type="GO" id="GO:0050661">
    <property type="term" value="F:NADP binding"/>
    <property type="evidence" value="ECO:0007669"/>
    <property type="project" value="InterPro"/>
</dbReference>
<dbReference type="Gene3D" id="3.50.50.60">
    <property type="entry name" value="FAD/NAD(P)-binding domain"/>
    <property type="match status" value="2"/>
</dbReference>
<dbReference type="EMBL" id="MU001503">
    <property type="protein sequence ID" value="KAF2443240.1"/>
    <property type="molecule type" value="Genomic_DNA"/>
</dbReference>
<evidence type="ECO:0000313" key="5">
    <source>
        <dbReference type="EMBL" id="KAF2443240.1"/>
    </source>
</evidence>
<gene>
    <name evidence="5" type="ORF">P171DRAFT_487190</name>
</gene>
<proteinExistence type="inferred from homology"/>